<feature type="region of interest" description="Disordered" evidence="9">
    <location>
        <begin position="345"/>
        <end position="420"/>
    </location>
</feature>
<feature type="disulfide bond" evidence="8">
    <location>
        <begin position="63"/>
        <end position="75"/>
    </location>
</feature>
<evidence type="ECO:0000256" key="5">
    <source>
        <dbReference type="ARBA" id="ARBA00022801"/>
    </source>
</evidence>
<keyword evidence="4 10" id="KW-0732">Signal</keyword>
<dbReference type="PROSITE" id="PS00026">
    <property type="entry name" value="CHIT_BIND_I_1"/>
    <property type="match status" value="1"/>
</dbReference>
<dbReference type="AlphaFoldDB" id="A0A1Y2DH31"/>
<keyword evidence="2 8" id="KW-0147">Chitin-binding</keyword>
<gene>
    <name evidence="13" type="ORF">BCR38DRAFT_75238</name>
</gene>
<dbReference type="PANTHER" id="PTHR46471">
    <property type="entry name" value="CHITIN DEACETYLASE"/>
    <property type="match status" value="1"/>
</dbReference>
<feature type="compositionally biased region" description="Low complexity" evidence="9">
    <location>
        <begin position="385"/>
        <end position="397"/>
    </location>
</feature>
<dbReference type="PANTHER" id="PTHR46471:SF2">
    <property type="entry name" value="CHITIN DEACETYLASE-RELATED"/>
    <property type="match status" value="1"/>
</dbReference>
<dbReference type="OrthoDB" id="407355at2759"/>
<evidence type="ECO:0000256" key="7">
    <source>
        <dbReference type="ARBA" id="ARBA00023285"/>
    </source>
</evidence>
<dbReference type="GO" id="GO:0008061">
    <property type="term" value="F:chitin binding"/>
    <property type="evidence" value="ECO:0007669"/>
    <property type="project" value="UniProtKB-UniRule"/>
</dbReference>
<keyword evidence="14" id="KW-1185">Reference proteome</keyword>
<dbReference type="InterPro" id="IPR001002">
    <property type="entry name" value="Chitin-bd_1"/>
</dbReference>
<keyword evidence="7" id="KW-0170">Cobalt</keyword>
<comment type="caution">
    <text evidence="13">The sequence shown here is derived from an EMBL/GenBank/DDBJ whole genome shotgun (WGS) entry which is preliminary data.</text>
</comment>
<protein>
    <recommendedName>
        <fullName evidence="15">NodB homology domain-containing protein</fullName>
    </recommendedName>
</protein>
<reference evidence="13 14" key="1">
    <citation type="submission" date="2016-07" db="EMBL/GenBank/DDBJ databases">
        <title>Pervasive Adenine N6-methylation of Active Genes in Fungi.</title>
        <authorList>
            <consortium name="DOE Joint Genome Institute"/>
            <person name="Mondo S.J."/>
            <person name="Dannebaum R.O."/>
            <person name="Kuo R.C."/>
            <person name="Labutti K."/>
            <person name="Haridas S."/>
            <person name="Kuo A."/>
            <person name="Salamov A."/>
            <person name="Ahrendt S.R."/>
            <person name="Lipzen A."/>
            <person name="Sullivan W."/>
            <person name="Andreopoulos W.B."/>
            <person name="Clum A."/>
            <person name="Lindquist E."/>
            <person name="Daum C."/>
            <person name="Ramamoorthy G.K."/>
            <person name="Gryganskyi A."/>
            <person name="Culley D."/>
            <person name="Magnuson J.K."/>
            <person name="James T.Y."/>
            <person name="O'Malley M.A."/>
            <person name="Stajich J.E."/>
            <person name="Spatafora J.W."/>
            <person name="Visel A."/>
            <person name="Grigoriev I.V."/>
        </authorList>
    </citation>
    <scope>NUCLEOTIDE SEQUENCE [LARGE SCALE GENOMIC DNA]</scope>
    <source>
        <strain evidence="13 14">CBS 129021</strain>
    </source>
</reference>
<sequence length="470" mass="48993">MMAPTLATVCLLAAVLSLPALSTSLGAPGTHSRPARAISALHLSLREASAGGNCGAAFGNVVCAAGLCCSGAGVCGTGPPFCSAPDCQLSFGPACDGNQVPFGQDTSIVPRPALGNVPYGVDISRCSVMGKVALTFDDGPYIYTSELLDILKKNNVKATFFVVGDNGSKGQIQADSSGYPAIIRRMHAEGHQVASHTWSHQDLGKITAQQRQEQIIKNEVALVDILGFFPTYFRPPYTSCPGDCYSDLRKFGYHIVNYDVDTVDWKGDYTYSQNAFTSALSKYAPAASSWISLAHDIQPNTVHSLAQYMIDQIRKFGYEPVTVGECLGDPAANWYRNPANGQAWGGKSLAPASTTKTQPSAAQPTETPSSFLSGSTKTNEETIGSAASTEAAPAVTPTPAPEGSNFGAGTGEWASTSELGAPGATTLSHAGSAGRVAPSAWGLLFGLLGLSVLYSTLLSTQQTVSCIIVS</sequence>
<dbReference type="CDD" id="cd10951">
    <property type="entry name" value="CE4_ClCDA_like"/>
    <property type="match status" value="1"/>
</dbReference>
<proteinExistence type="predicted"/>
<feature type="disulfide bond" evidence="8">
    <location>
        <begin position="68"/>
        <end position="82"/>
    </location>
</feature>
<feature type="chain" id="PRO_5012214875" description="NodB homology domain-containing protein" evidence="10">
    <location>
        <begin position="23"/>
        <end position="470"/>
    </location>
</feature>
<dbReference type="InterPro" id="IPR036861">
    <property type="entry name" value="Endochitinase-like_sf"/>
</dbReference>
<dbReference type="InParanoid" id="A0A1Y2DH31"/>
<dbReference type="CDD" id="cd00035">
    <property type="entry name" value="ChtBD1"/>
    <property type="match status" value="1"/>
</dbReference>
<keyword evidence="5" id="KW-0378">Hydrolase</keyword>
<organism evidence="13 14">
    <name type="scientific">Pseudomassariella vexata</name>
    <dbReference type="NCBI Taxonomy" id="1141098"/>
    <lineage>
        <taxon>Eukaryota</taxon>
        <taxon>Fungi</taxon>
        <taxon>Dikarya</taxon>
        <taxon>Ascomycota</taxon>
        <taxon>Pezizomycotina</taxon>
        <taxon>Sordariomycetes</taxon>
        <taxon>Xylariomycetidae</taxon>
        <taxon>Amphisphaeriales</taxon>
        <taxon>Pseudomassariaceae</taxon>
        <taxon>Pseudomassariella</taxon>
    </lineage>
</organism>
<evidence type="ECO:0000259" key="11">
    <source>
        <dbReference type="PROSITE" id="PS50941"/>
    </source>
</evidence>
<dbReference type="Gene3D" id="3.20.20.370">
    <property type="entry name" value="Glycoside hydrolase/deacetylase"/>
    <property type="match status" value="1"/>
</dbReference>
<dbReference type="GO" id="GO:0005975">
    <property type="term" value="P:carbohydrate metabolic process"/>
    <property type="evidence" value="ECO:0007669"/>
    <property type="project" value="InterPro"/>
</dbReference>
<evidence type="ECO:0000256" key="6">
    <source>
        <dbReference type="ARBA" id="ARBA00023277"/>
    </source>
</evidence>
<evidence type="ECO:0000256" key="4">
    <source>
        <dbReference type="ARBA" id="ARBA00022729"/>
    </source>
</evidence>
<feature type="domain" description="Chitin-binding type-1" evidence="11">
    <location>
        <begin position="51"/>
        <end position="97"/>
    </location>
</feature>
<dbReference type="GO" id="GO:0016810">
    <property type="term" value="F:hydrolase activity, acting on carbon-nitrogen (but not peptide) bonds"/>
    <property type="evidence" value="ECO:0007669"/>
    <property type="project" value="InterPro"/>
</dbReference>
<keyword evidence="3" id="KW-0479">Metal-binding</keyword>
<dbReference type="STRING" id="1141098.A0A1Y2DH31"/>
<evidence type="ECO:0000256" key="9">
    <source>
        <dbReference type="SAM" id="MobiDB-lite"/>
    </source>
</evidence>
<evidence type="ECO:0000313" key="13">
    <source>
        <dbReference type="EMBL" id="ORY58035.1"/>
    </source>
</evidence>
<comment type="caution">
    <text evidence="8">Lacks conserved residue(s) required for the propagation of feature annotation.</text>
</comment>
<evidence type="ECO:0008006" key="15">
    <source>
        <dbReference type="Google" id="ProtNLM"/>
    </source>
</evidence>
<evidence type="ECO:0000256" key="8">
    <source>
        <dbReference type="PROSITE-ProRule" id="PRU00261"/>
    </source>
</evidence>
<dbReference type="Gene3D" id="3.30.60.10">
    <property type="entry name" value="Endochitinase-like"/>
    <property type="match status" value="1"/>
</dbReference>
<accession>A0A1Y2DH31</accession>
<comment type="cofactor">
    <cofactor evidence="1">
        <name>Co(2+)</name>
        <dbReference type="ChEBI" id="CHEBI:48828"/>
    </cofactor>
</comment>
<evidence type="ECO:0000256" key="1">
    <source>
        <dbReference type="ARBA" id="ARBA00001941"/>
    </source>
</evidence>
<name>A0A1Y2DH31_9PEZI</name>
<feature type="compositionally biased region" description="Polar residues" evidence="9">
    <location>
        <begin position="351"/>
        <end position="377"/>
    </location>
</feature>
<dbReference type="PROSITE" id="PS51677">
    <property type="entry name" value="NODB"/>
    <property type="match status" value="1"/>
</dbReference>
<dbReference type="SUPFAM" id="SSF57016">
    <property type="entry name" value="Plant lectins/antimicrobial peptides"/>
    <property type="match status" value="1"/>
</dbReference>
<dbReference type="SUPFAM" id="SSF88713">
    <property type="entry name" value="Glycoside hydrolase/deacetylase"/>
    <property type="match status" value="1"/>
</dbReference>
<feature type="signal peptide" evidence="10">
    <location>
        <begin position="1"/>
        <end position="22"/>
    </location>
</feature>
<dbReference type="Pfam" id="PF01522">
    <property type="entry name" value="Polysacc_deac_1"/>
    <property type="match status" value="1"/>
</dbReference>
<dbReference type="GO" id="GO:0046872">
    <property type="term" value="F:metal ion binding"/>
    <property type="evidence" value="ECO:0007669"/>
    <property type="project" value="UniProtKB-KW"/>
</dbReference>
<keyword evidence="6" id="KW-0119">Carbohydrate metabolism</keyword>
<dbReference type="SMART" id="SM00270">
    <property type="entry name" value="ChtBD1"/>
    <property type="match status" value="1"/>
</dbReference>
<dbReference type="EMBL" id="MCFJ01000017">
    <property type="protein sequence ID" value="ORY58035.1"/>
    <property type="molecule type" value="Genomic_DNA"/>
</dbReference>
<dbReference type="Pfam" id="PF00187">
    <property type="entry name" value="Chitin_bind_1"/>
    <property type="match status" value="1"/>
</dbReference>
<dbReference type="RefSeq" id="XP_040711070.1">
    <property type="nucleotide sequence ID" value="XM_040865611.1"/>
</dbReference>
<evidence type="ECO:0000256" key="3">
    <source>
        <dbReference type="ARBA" id="ARBA00022723"/>
    </source>
</evidence>
<feature type="disulfide bond" evidence="8">
    <location>
        <begin position="54"/>
        <end position="69"/>
    </location>
</feature>
<dbReference type="GeneID" id="63781823"/>
<feature type="domain" description="NodB homology" evidence="12">
    <location>
        <begin position="130"/>
        <end position="321"/>
    </location>
</feature>
<dbReference type="Proteomes" id="UP000193689">
    <property type="component" value="Unassembled WGS sequence"/>
</dbReference>
<evidence type="ECO:0000259" key="12">
    <source>
        <dbReference type="PROSITE" id="PS51677"/>
    </source>
</evidence>
<dbReference type="InterPro" id="IPR002509">
    <property type="entry name" value="NODB_dom"/>
</dbReference>
<evidence type="ECO:0000256" key="10">
    <source>
        <dbReference type="SAM" id="SignalP"/>
    </source>
</evidence>
<evidence type="ECO:0000313" key="14">
    <source>
        <dbReference type="Proteomes" id="UP000193689"/>
    </source>
</evidence>
<keyword evidence="8" id="KW-1015">Disulfide bond</keyword>
<dbReference type="InterPro" id="IPR011330">
    <property type="entry name" value="Glyco_hydro/deAcase_b/a-brl"/>
</dbReference>
<dbReference type="PROSITE" id="PS50941">
    <property type="entry name" value="CHIT_BIND_I_2"/>
    <property type="match status" value="1"/>
</dbReference>
<dbReference type="InterPro" id="IPR018371">
    <property type="entry name" value="Chitin-binding_1_CS"/>
</dbReference>
<evidence type="ECO:0000256" key="2">
    <source>
        <dbReference type="ARBA" id="ARBA00022669"/>
    </source>
</evidence>